<dbReference type="OrthoDB" id="5196933at2"/>
<gene>
    <name evidence="2" type="ORF">SAMN05445060_2918</name>
</gene>
<dbReference type="Proteomes" id="UP000186218">
    <property type="component" value="Unassembled WGS sequence"/>
</dbReference>
<keyword evidence="1" id="KW-0472">Membrane</keyword>
<keyword evidence="1" id="KW-0812">Transmembrane</keyword>
<accession>A0A1N7GKM0</accession>
<reference evidence="2 3" key="1">
    <citation type="submission" date="2017-01" db="EMBL/GenBank/DDBJ databases">
        <authorList>
            <person name="Mah S.A."/>
            <person name="Swanson W.J."/>
            <person name="Moy G.W."/>
            <person name="Vacquier V.D."/>
        </authorList>
    </citation>
    <scope>NUCLEOTIDE SEQUENCE [LARGE SCALE GENOMIC DNA]</scope>
    <source>
        <strain evidence="2 3">CPCC 203464</strain>
    </source>
</reference>
<dbReference type="STRING" id="1344003.SAMN05445060_2918"/>
<keyword evidence="3" id="KW-1185">Reference proteome</keyword>
<sequence>MPRDTDDIERDITRAREELATTFDTLAVRASPQRLADDAKSRALVVLDTPAVKYTLIGVGALVAALVVKKLVS</sequence>
<proteinExistence type="predicted"/>
<dbReference type="AlphaFoldDB" id="A0A1N7GKM0"/>
<name>A0A1N7GKM0_9NOCA</name>
<dbReference type="Pfam" id="PF12277">
    <property type="entry name" value="DUF3618"/>
    <property type="match status" value="1"/>
</dbReference>
<keyword evidence="1" id="KW-1133">Transmembrane helix</keyword>
<evidence type="ECO:0000313" key="2">
    <source>
        <dbReference type="EMBL" id="SIS13144.1"/>
    </source>
</evidence>
<evidence type="ECO:0000313" key="3">
    <source>
        <dbReference type="Proteomes" id="UP000186218"/>
    </source>
</evidence>
<evidence type="ECO:0008006" key="4">
    <source>
        <dbReference type="Google" id="ProtNLM"/>
    </source>
</evidence>
<organism evidence="2 3">
    <name type="scientific">Williamsia sterculiae</name>
    <dbReference type="NCBI Taxonomy" id="1344003"/>
    <lineage>
        <taxon>Bacteria</taxon>
        <taxon>Bacillati</taxon>
        <taxon>Actinomycetota</taxon>
        <taxon>Actinomycetes</taxon>
        <taxon>Mycobacteriales</taxon>
        <taxon>Nocardiaceae</taxon>
        <taxon>Williamsia</taxon>
    </lineage>
</organism>
<dbReference type="InterPro" id="IPR022062">
    <property type="entry name" value="DUF3618"/>
</dbReference>
<dbReference type="RefSeq" id="WP_076480696.1">
    <property type="nucleotide sequence ID" value="NZ_FTNT01000008.1"/>
</dbReference>
<feature type="transmembrane region" description="Helical" evidence="1">
    <location>
        <begin position="51"/>
        <end position="68"/>
    </location>
</feature>
<dbReference type="EMBL" id="FTNT01000008">
    <property type="protein sequence ID" value="SIS13144.1"/>
    <property type="molecule type" value="Genomic_DNA"/>
</dbReference>
<protein>
    <recommendedName>
        <fullName evidence="4">DUF3618 domain-containing protein</fullName>
    </recommendedName>
</protein>
<evidence type="ECO:0000256" key="1">
    <source>
        <dbReference type="SAM" id="Phobius"/>
    </source>
</evidence>